<keyword evidence="3 5" id="KW-1005">Bacterial flagellum biogenesis</keyword>
<dbReference type="GO" id="GO:0044781">
    <property type="term" value="P:bacterial-type flagellum organization"/>
    <property type="evidence" value="ECO:0007669"/>
    <property type="project" value="UniProtKB-UniRule"/>
</dbReference>
<proteinExistence type="inferred from homology"/>
<name>H8L2T6_FRAAD</name>
<evidence type="ECO:0000256" key="5">
    <source>
        <dbReference type="RuleBase" id="RU362076"/>
    </source>
</evidence>
<dbReference type="Proteomes" id="UP000005234">
    <property type="component" value="Chromosome"/>
</dbReference>
<keyword evidence="8" id="KW-0969">Cilium</keyword>
<evidence type="ECO:0000259" key="7">
    <source>
        <dbReference type="Pfam" id="PF13861"/>
    </source>
</evidence>
<dbReference type="KEGG" id="fau:Fraau_2059"/>
<feature type="domain" description="FlgD Tudor-like" evidence="7">
    <location>
        <begin position="84"/>
        <end position="215"/>
    </location>
</feature>
<comment type="function">
    <text evidence="4 5">Required for flagellar hook formation. May act as a scaffolding protein.</text>
</comment>
<dbReference type="Pfam" id="PF03963">
    <property type="entry name" value="FlgD"/>
    <property type="match status" value="1"/>
</dbReference>
<reference evidence="8" key="1">
    <citation type="submission" date="2012-02" db="EMBL/GenBank/DDBJ databases">
        <title>The complete genome of Frateuria aurantia DSM 6220.</title>
        <authorList>
            <consortium name="US DOE Joint Genome Institute (JGI-PGF)"/>
            <person name="Lucas S."/>
            <person name="Copeland A."/>
            <person name="Lapidus A."/>
            <person name="Glavina del Rio T."/>
            <person name="Dalin E."/>
            <person name="Tice H."/>
            <person name="Bruce D."/>
            <person name="Goodwin L."/>
            <person name="Pitluck S."/>
            <person name="Peters L."/>
            <person name="Ovchinnikova G."/>
            <person name="Teshima H."/>
            <person name="Kyrpides N."/>
            <person name="Mavromatis K."/>
            <person name="Ivanova N."/>
            <person name="Brettin T."/>
            <person name="Detter J.C."/>
            <person name="Han C."/>
            <person name="Larimer F."/>
            <person name="Land M."/>
            <person name="Hauser L."/>
            <person name="Markowitz V."/>
            <person name="Cheng J.-F."/>
            <person name="Hugenholtz P."/>
            <person name="Woyke T."/>
            <person name="Wu D."/>
            <person name="Brambilla E."/>
            <person name="Klenk H.-P."/>
            <person name="Eisen J.A."/>
        </authorList>
    </citation>
    <scope>NUCLEOTIDE SEQUENCE</scope>
    <source>
        <strain evidence="8">DSM 6220</strain>
    </source>
</reference>
<comment type="similarity">
    <text evidence="1 5">Belongs to the FlgD family.</text>
</comment>
<dbReference type="eggNOG" id="COG1843">
    <property type="taxonomic scope" value="Bacteria"/>
</dbReference>
<gene>
    <name evidence="8" type="ordered locus">Fraau_2059</name>
</gene>
<dbReference type="Pfam" id="PF13861">
    <property type="entry name" value="FLgD_tudor"/>
    <property type="match status" value="1"/>
</dbReference>
<dbReference type="Gene3D" id="2.30.30.910">
    <property type="match status" value="1"/>
</dbReference>
<dbReference type="AlphaFoldDB" id="H8L2T6"/>
<evidence type="ECO:0000256" key="1">
    <source>
        <dbReference type="ARBA" id="ARBA00010577"/>
    </source>
</evidence>
<dbReference type="OrthoDB" id="9785233at2"/>
<evidence type="ECO:0000313" key="9">
    <source>
        <dbReference type="Proteomes" id="UP000005234"/>
    </source>
</evidence>
<sequence>MTTSITSSTSTSSTSSLSSAISSSATLSQSDFLTLLTTQLKYQDPTKPVDNTQFVSEMAQFSQLSATNNINSTVSALSSSLQTSQALSSTSLVGQYVMAPSSSLTYTSGTPAVGAIDMTAAGTVNVAIKDSSGNTVASVPVTATSSGLTEFKWDGTDSSGQALASGTYTMSAMSGTTALSTYAAGQVVSVNPSTSSGSSTTLDVDGVGEVALAKISRIY</sequence>
<evidence type="ECO:0000256" key="2">
    <source>
        <dbReference type="ARBA" id="ARBA00016013"/>
    </source>
</evidence>
<evidence type="ECO:0000259" key="6">
    <source>
        <dbReference type="Pfam" id="PF13860"/>
    </source>
</evidence>
<organism evidence="8 9">
    <name type="scientific">Frateuria aurantia (strain ATCC 33424 / DSM 6220 / KCTC 2777 / LMG 1558 / NBRC 3245 / NCIMB 13370)</name>
    <name type="common">Acetobacter aurantius</name>
    <dbReference type="NCBI Taxonomy" id="767434"/>
    <lineage>
        <taxon>Bacteria</taxon>
        <taxon>Pseudomonadati</taxon>
        <taxon>Pseudomonadota</taxon>
        <taxon>Gammaproteobacteria</taxon>
        <taxon>Lysobacterales</taxon>
        <taxon>Rhodanobacteraceae</taxon>
        <taxon>Frateuria</taxon>
    </lineage>
</organism>
<evidence type="ECO:0000313" key="8">
    <source>
        <dbReference type="EMBL" id="AFC86443.1"/>
    </source>
</evidence>
<dbReference type="Gene3D" id="2.60.40.4070">
    <property type="match status" value="1"/>
</dbReference>
<dbReference type="STRING" id="767434.Fraau_2059"/>
<protein>
    <recommendedName>
        <fullName evidence="2 5">Basal-body rod modification protein FlgD</fullName>
    </recommendedName>
</protein>
<dbReference type="InterPro" id="IPR025965">
    <property type="entry name" value="FlgD/Vpr_Ig-like"/>
</dbReference>
<evidence type="ECO:0000256" key="4">
    <source>
        <dbReference type="ARBA" id="ARBA00024746"/>
    </source>
</evidence>
<feature type="domain" description="FlgD/Vpr Ig-like" evidence="6">
    <location>
        <begin position="114"/>
        <end position="174"/>
    </location>
</feature>
<keyword evidence="9" id="KW-1185">Reference proteome</keyword>
<keyword evidence="8" id="KW-0966">Cell projection</keyword>
<dbReference type="HOGENOM" id="CLU_047535_0_0_6"/>
<dbReference type="InterPro" id="IPR025963">
    <property type="entry name" value="FLgD_Tudor"/>
</dbReference>
<keyword evidence="8" id="KW-0282">Flagellum</keyword>
<dbReference type="InterPro" id="IPR005648">
    <property type="entry name" value="FlgD"/>
</dbReference>
<dbReference type="RefSeq" id="WP_014403446.1">
    <property type="nucleotide sequence ID" value="NC_017033.1"/>
</dbReference>
<dbReference type="EMBL" id="CP003350">
    <property type="protein sequence ID" value="AFC86443.1"/>
    <property type="molecule type" value="Genomic_DNA"/>
</dbReference>
<accession>H8L2T6</accession>
<dbReference type="Pfam" id="PF13860">
    <property type="entry name" value="FlgD_ig"/>
    <property type="match status" value="1"/>
</dbReference>
<evidence type="ECO:0000256" key="3">
    <source>
        <dbReference type="ARBA" id="ARBA00022795"/>
    </source>
</evidence>